<dbReference type="InterPro" id="IPR019096">
    <property type="entry name" value="YopX_protein"/>
</dbReference>
<keyword evidence="3" id="KW-1185">Reference proteome</keyword>
<dbReference type="Gene3D" id="2.30.30.290">
    <property type="entry name" value="YopX-like domains"/>
    <property type="match status" value="1"/>
</dbReference>
<proteinExistence type="predicted"/>
<accession>A0A2T0B2I2</accession>
<comment type="caution">
    <text evidence="2">The sequence shown here is derived from an EMBL/GenBank/DDBJ whole genome shotgun (WGS) entry which is preliminary data.</text>
</comment>
<dbReference type="Proteomes" id="UP000239706">
    <property type="component" value="Unassembled WGS sequence"/>
</dbReference>
<protein>
    <submittedName>
        <fullName evidence="2">YopX protein</fullName>
    </submittedName>
</protein>
<name>A0A2T0B2I2_9CLOT</name>
<evidence type="ECO:0000313" key="2">
    <source>
        <dbReference type="EMBL" id="PRR77967.1"/>
    </source>
</evidence>
<feature type="domain" description="YopX protein" evidence="1">
    <location>
        <begin position="5"/>
        <end position="105"/>
    </location>
</feature>
<sequence length="129" mass="15031">MDIRFRAWYEKDNEVHEVDKIDFKNGEIYFDNGQIAFFNEVKLLKYTGLKDRKGQCIYEGDIIGINEEESSIKLPVKFGKYEFSKFIGDCGEISDTNKQYGFYVENEYLHIAMLNGKVIILGSMFPKLS</sequence>
<dbReference type="EMBL" id="PVXO01000054">
    <property type="protein sequence ID" value="PRR77967.1"/>
    <property type="molecule type" value="Genomic_DNA"/>
</dbReference>
<evidence type="ECO:0000313" key="3">
    <source>
        <dbReference type="Proteomes" id="UP000239706"/>
    </source>
</evidence>
<reference evidence="2 3" key="1">
    <citation type="submission" date="2018-03" db="EMBL/GenBank/DDBJ databases">
        <title>Genome sequence of Clostridium liquoris DSM 100320.</title>
        <authorList>
            <person name="Poehlein A."/>
            <person name="Daniel R."/>
        </authorList>
    </citation>
    <scope>NUCLEOTIDE SEQUENCE [LARGE SCALE GENOMIC DNA]</scope>
    <source>
        <strain evidence="2 3">DSM 100320</strain>
    </source>
</reference>
<dbReference type="OrthoDB" id="1809393at2"/>
<evidence type="ECO:0000259" key="1">
    <source>
        <dbReference type="Pfam" id="PF09643"/>
    </source>
</evidence>
<organism evidence="2 3">
    <name type="scientific">Clostridium liquoris</name>
    <dbReference type="NCBI Taxonomy" id="1289519"/>
    <lineage>
        <taxon>Bacteria</taxon>
        <taxon>Bacillati</taxon>
        <taxon>Bacillota</taxon>
        <taxon>Clostridia</taxon>
        <taxon>Eubacteriales</taxon>
        <taxon>Clostridiaceae</taxon>
        <taxon>Clostridium</taxon>
    </lineage>
</organism>
<gene>
    <name evidence="2" type="ORF">CLLI_20620</name>
</gene>
<dbReference type="RefSeq" id="WP_106064137.1">
    <property type="nucleotide sequence ID" value="NZ_PVXO01000054.1"/>
</dbReference>
<dbReference type="InterPro" id="IPR023385">
    <property type="entry name" value="YopX-like_C"/>
</dbReference>
<dbReference type="SUPFAM" id="SSF159006">
    <property type="entry name" value="YopX-like"/>
    <property type="match status" value="1"/>
</dbReference>
<dbReference type="AlphaFoldDB" id="A0A2T0B2I2"/>
<dbReference type="Pfam" id="PF09643">
    <property type="entry name" value="YopX"/>
    <property type="match status" value="1"/>
</dbReference>